<protein>
    <recommendedName>
        <fullName evidence="1">Transposase-like Mu C-terminal domain-containing protein</fullName>
    </recommendedName>
</protein>
<dbReference type="AlphaFoldDB" id="A0A432E1C7"/>
<name>A0A432E1C7_9FLAO</name>
<evidence type="ECO:0000313" key="3">
    <source>
        <dbReference type="Proteomes" id="UP000276953"/>
    </source>
</evidence>
<reference evidence="2 3" key="1">
    <citation type="submission" date="2018-12" db="EMBL/GenBank/DDBJ databases">
        <title>Draft Genome Sequence of Chryseobacterium arthrosphaerae strain ED882-96 Isolated from the Blood of a Patient with Liver Cirrhosis in Taiwan.</title>
        <authorList>
            <person name="Lin J.-N."/>
            <person name="Lai C.-H."/>
            <person name="Yang C.-H."/>
            <person name="Huang Y.-H."/>
        </authorList>
    </citation>
    <scope>NUCLEOTIDE SEQUENCE [LARGE SCALE GENOMIC DNA]</scope>
    <source>
        <strain evidence="2 3">ED882-96</strain>
    </source>
</reference>
<dbReference type="InterPro" id="IPR015378">
    <property type="entry name" value="Transposase-like_Mu_C"/>
</dbReference>
<organism evidence="2 3">
    <name type="scientific">Chryseobacterium arthrosphaerae</name>
    <dbReference type="NCBI Taxonomy" id="651561"/>
    <lineage>
        <taxon>Bacteria</taxon>
        <taxon>Pseudomonadati</taxon>
        <taxon>Bacteroidota</taxon>
        <taxon>Flavobacteriia</taxon>
        <taxon>Flavobacteriales</taxon>
        <taxon>Weeksellaceae</taxon>
        <taxon>Chryseobacterium group</taxon>
        <taxon>Chryseobacterium</taxon>
    </lineage>
</organism>
<dbReference type="Proteomes" id="UP000276953">
    <property type="component" value="Unassembled WGS sequence"/>
</dbReference>
<feature type="domain" description="Transposase-like Mu C-terminal" evidence="1">
    <location>
        <begin position="19"/>
        <end position="81"/>
    </location>
</feature>
<gene>
    <name evidence="2" type="ORF">EJ377_11510</name>
</gene>
<sequence>MGTGLPPKLINERRVKLDFMPFFERTIQEYGVLIDHITYYSDILRKYIHSREDLTKYSKKQKFIFKRDPRDISIIYFYDPNVNDYFEIPYRDTSKPPISIWEFNEVVTKLSKQNITINENSIFEAYKEMENIELTAIRETKKLKRFSRLSDKRNENLHNSLRSIEENEIVKVTNLTIKPFEEIDDDAFTQ</sequence>
<dbReference type="Pfam" id="PF09299">
    <property type="entry name" value="Mu-transpos_C"/>
    <property type="match status" value="1"/>
</dbReference>
<comment type="caution">
    <text evidence="2">The sequence shown here is derived from an EMBL/GenBank/DDBJ whole genome shotgun (WGS) entry which is preliminary data.</text>
</comment>
<evidence type="ECO:0000259" key="1">
    <source>
        <dbReference type="Pfam" id="PF09299"/>
    </source>
</evidence>
<accession>A0A432E1C7</accession>
<dbReference type="EMBL" id="RYFC01000001">
    <property type="protein sequence ID" value="RTZ50406.1"/>
    <property type="molecule type" value="Genomic_DNA"/>
</dbReference>
<evidence type="ECO:0000313" key="2">
    <source>
        <dbReference type="EMBL" id="RTZ50406.1"/>
    </source>
</evidence>
<proteinExistence type="predicted"/>